<dbReference type="Proteomes" id="UP000823775">
    <property type="component" value="Unassembled WGS sequence"/>
</dbReference>
<accession>A0ABS8VN78</accession>
<feature type="non-terminal residue" evidence="1">
    <location>
        <position position="1"/>
    </location>
</feature>
<keyword evidence="2" id="KW-1185">Reference proteome</keyword>
<evidence type="ECO:0000313" key="1">
    <source>
        <dbReference type="EMBL" id="MCE0481729.1"/>
    </source>
</evidence>
<organism evidence="1 2">
    <name type="scientific">Datura stramonium</name>
    <name type="common">Jimsonweed</name>
    <name type="synonym">Common thornapple</name>
    <dbReference type="NCBI Taxonomy" id="4076"/>
    <lineage>
        <taxon>Eukaryota</taxon>
        <taxon>Viridiplantae</taxon>
        <taxon>Streptophyta</taxon>
        <taxon>Embryophyta</taxon>
        <taxon>Tracheophyta</taxon>
        <taxon>Spermatophyta</taxon>
        <taxon>Magnoliopsida</taxon>
        <taxon>eudicotyledons</taxon>
        <taxon>Gunneridae</taxon>
        <taxon>Pentapetalae</taxon>
        <taxon>asterids</taxon>
        <taxon>lamiids</taxon>
        <taxon>Solanales</taxon>
        <taxon>Solanaceae</taxon>
        <taxon>Solanoideae</taxon>
        <taxon>Datureae</taxon>
        <taxon>Datura</taxon>
    </lineage>
</organism>
<proteinExistence type="predicted"/>
<name>A0ABS8VN78_DATST</name>
<sequence length="82" mass="8720">PRVKYCSKRCISGAGVTGGVTFRHIFNSRVDGNQLGDGSSFVPSSVMVEAMVRQSSDKPSLGVIFWAILFKPDGGDDEPSGL</sequence>
<dbReference type="EMBL" id="JACEIK010005529">
    <property type="protein sequence ID" value="MCE0481729.1"/>
    <property type="molecule type" value="Genomic_DNA"/>
</dbReference>
<evidence type="ECO:0000313" key="2">
    <source>
        <dbReference type="Proteomes" id="UP000823775"/>
    </source>
</evidence>
<comment type="caution">
    <text evidence="1">The sequence shown here is derived from an EMBL/GenBank/DDBJ whole genome shotgun (WGS) entry which is preliminary data.</text>
</comment>
<reference evidence="1 2" key="1">
    <citation type="journal article" date="2021" name="BMC Genomics">
        <title>Datura genome reveals duplications of psychoactive alkaloid biosynthetic genes and high mutation rate following tissue culture.</title>
        <authorList>
            <person name="Rajewski A."/>
            <person name="Carter-House D."/>
            <person name="Stajich J."/>
            <person name="Litt A."/>
        </authorList>
    </citation>
    <scope>NUCLEOTIDE SEQUENCE [LARGE SCALE GENOMIC DNA]</scope>
    <source>
        <strain evidence="1">AR-01</strain>
    </source>
</reference>
<gene>
    <name evidence="1" type="ORF">HAX54_039710</name>
</gene>
<protein>
    <submittedName>
        <fullName evidence="1">Uncharacterized protein</fullName>
    </submittedName>
</protein>